<evidence type="ECO:0000256" key="7">
    <source>
        <dbReference type="ARBA" id="ARBA00022801"/>
    </source>
</evidence>
<keyword evidence="5" id="KW-0963">Cytoplasm</keyword>
<dbReference type="SMART" id="SM00382">
    <property type="entry name" value="AAA"/>
    <property type="match status" value="1"/>
</dbReference>
<sequence>MSEEAWIEEYSEKELNFIEEIQKVEIEEAETLLKKYSLPTLQKNGIALVNLRISSIRTGFGGKTVIELERDPAFSNSDILPVNSFSPGDVVRLSQGGGKSDTRASKSVDKNKGTDPSTEGVITRVQEKSISIALNSEEDVPSLAEGLSIVKLANRTTYERMKDTMIEWKKNLPEYRMPLFYTLTGKREADTSLEEDMISELNFFNNELNDGQKEAVRFSLGVQELALIHGPPGTGKTHTLVEIIRQLVKKGKRVLVSGASNLSVDNIVDRISQYGIPMVRLGHPARLLPSVLNHSLDFLSRSGNCGEVINGISEDIDIELNKIRKTKSGKERREIYKHVRELRKDYRRYESQNVSECLRTSDIVFCTLHGAGSRQLRNEKFDVVIIDEASQALEPQCWIALLGAKKAILAGDHMQLSPNLQTKNPYFSMFERLLKIQGDKVKRFLNIQYRMHELINRFPSNTFYEGKLIPAPAVAKRLLMDLPYVEETELTDAPIYFYDTDGNYQEDGDKDMGTTLYQDSKSNKWEAQIVCHHVSELLSAGLKEEDMAIVTPYNAQVALIRSMLKLRGIEVEMGSVDRVQGREKEAIIFSLVRSNDFREVGFLAEKKRLNVAITRPKRQLCVVGDGNTVKWASDFFQRWMNFLEEEAVVMEVEPSIFE</sequence>
<keyword evidence="10" id="KW-0539">Nucleus</keyword>
<evidence type="ECO:0000256" key="12">
    <source>
        <dbReference type="SAM" id="MobiDB-lite"/>
    </source>
</evidence>
<evidence type="ECO:0000259" key="13">
    <source>
        <dbReference type="SMART" id="SM00382"/>
    </source>
</evidence>
<keyword evidence="7" id="KW-0378">Hydrolase</keyword>
<dbReference type="GO" id="GO:0043139">
    <property type="term" value="F:5'-3' DNA helicase activity"/>
    <property type="evidence" value="ECO:0007669"/>
    <property type="project" value="TreeGrafter"/>
</dbReference>
<organism evidence="15 16">
    <name type="scientific">Schizosaccharomyces osmophilus</name>
    <dbReference type="NCBI Taxonomy" id="2545709"/>
    <lineage>
        <taxon>Eukaryota</taxon>
        <taxon>Fungi</taxon>
        <taxon>Dikarya</taxon>
        <taxon>Ascomycota</taxon>
        <taxon>Taphrinomycotina</taxon>
        <taxon>Schizosaccharomycetes</taxon>
        <taxon>Schizosaccharomycetales</taxon>
        <taxon>Schizosaccharomycetaceae</taxon>
        <taxon>Schizosaccharomyces</taxon>
    </lineage>
</organism>
<dbReference type="GO" id="GO:0005634">
    <property type="term" value="C:nucleus"/>
    <property type="evidence" value="ECO:0007669"/>
    <property type="project" value="UniProtKB-SubCell"/>
</dbReference>
<dbReference type="InterPro" id="IPR041679">
    <property type="entry name" value="DNA2/NAM7-like_C"/>
</dbReference>
<dbReference type="CDD" id="cd18044">
    <property type="entry name" value="DEXXQc_SMUBP2"/>
    <property type="match status" value="1"/>
</dbReference>
<evidence type="ECO:0000256" key="4">
    <source>
        <dbReference type="ARBA" id="ARBA00012551"/>
    </source>
</evidence>
<feature type="region of interest" description="Disordered" evidence="12">
    <location>
        <begin position="92"/>
        <end position="118"/>
    </location>
</feature>
<dbReference type="InterPro" id="IPR050534">
    <property type="entry name" value="Coronavir_polyprotein_1ab"/>
</dbReference>
<evidence type="ECO:0000313" key="16">
    <source>
        <dbReference type="Proteomes" id="UP001212411"/>
    </source>
</evidence>
<dbReference type="InterPro" id="IPR041677">
    <property type="entry name" value="DNA2/NAM7_AAA_11"/>
</dbReference>
<keyword evidence="6" id="KW-0547">Nucleotide-binding</keyword>
<dbReference type="Pfam" id="PF21138">
    <property type="entry name" value="SMUBP-2_HCS1_1B"/>
    <property type="match status" value="1"/>
</dbReference>
<feature type="domain" description="Helicase ATP-binding" evidence="14">
    <location>
        <begin position="204"/>
        <end position="458"/>
    </location>
</feature>
<dbReference type="GeneID" id="80878300"/>
<dbReference type="Gene3D" id="3.40.50.300">
    <property type="entry name" value="P-loop containing nucleotide triphosphate hydrolases"/>
    <property type="match status" value="2"/>
</dbReference>
<name>A0AAE9WEE2_9SCHI</name>
<dbReference type="FunFam" id="3.40.50.300:FF:000326">
    <property type="entry name" value="P-loop containing nucleoside triphosphate hydrolase"/>
    <property type="match status" value="1"/>
</dbReference>
<dbReference type="EMBL" id="CP115613">
    <property type="protein sequence ID" value="WBW74715.1"/>
    <property type="molecule type" value="Genomic_DNA"/>
</dbReference>
<dbReference type="InterPro" id="IPR048761">
    <property type="entry name" value="SMUBP-2_HCS1_1B"/>
</dbReference>
<gene>
    <name evidence="15" type="ORF">SOMG_04834</name>
</gene>
<dbReference type="InterPro" id="IPR003593">
    <property type="entry name" value="AAA+_ATPase"/>
</dbReference>
<dbReference type="CDD" id="cd18808">
    <property type="entry name" value="SF1_C_Upf1"/>
    <property type="match status" value="1"/>
</dbReference>
<dbReference type="SMART" id="SM00487">
    <property type="entry name" value="DEXDc"/>
    <property type="match status" value="1"/>
</dbReference>
<dbReference type="InterPro" id="IPR027417">
    <property type="entry name" value="P-loop_NTPase"/>
</dbReference>
<dbReference type="InterPro" id="IPR047187">
    <property type="entry name" value="SF1_C_Upf1"/>
</dbReference>
<comment type="similarity">
    <text evidence="3">Belongs to the DNA2/NAM7 helicase family.</text>
</comment>
<dbReference type="AlphaFoldDB" id="A0AAE9WEE2"/>
<dbReference type="Proteomes" id="UP001212411">
    <property type="component" value="Chromosome 3"/>
</dbReference>
<protein>
    <recommendedName>
        <fullName evidence="4">DNA helicase</fullName>
        <ecNumber evidence="4">3.6.4.12</ecNumber>
    </recommendedName>
</protein>
<evidence type="ECO:0000256" key="2">
    <source>
        <dbReference type="ARBA" id="ARBA00004496"/>
    </source>
</evidence>
<evidence type="ECO:0000256" key="1">
    <source>
        <dbReference type="ARBA" id="ARBA00004123"/>
    </source>
</evidence>
<evidence type="ECO:0000313" key="15">
    <source>
        <dbReference type="EMBL" id="WBW74715.1"/>
    </source>
</evidence>
<dbReference type="GO" id="GO:0016787">
    <property type="term" value="F:hydrolase activity"/>
    <property type="evidence" value="ECO:0007669"/>
    <property type="project" value="UniProtKB-KW"/>
</dbReference>
<proteinExistence type="inferred from homology"/>
<evidence type="ECO:0000256" key="5">
    <source>
        <dbReference type="ARBA" id="ARBA00022490"/>
    </source>
</evidence>
<evidence type="ECO:0000256" key="11">
    <source>
        <dbReference type="ARBA" id="ARBA00048432"/>
    </source>
</evidence>
<dbReference type="GO" id="GO:0005694">
    <property type="term" value="C:chromosome"/>
    <property type="evidence" value="ECO:0007669"/>
    <property type="project" value="UniProtKB-ARBA"/>
</dbReference>
<dbReference type="GO" id="GO:0003723">
    <property type="term" value="F:RNA binding"/>
    <property type="evidence" value="ECO:0007669"/>
    <property type="project" value="InterPro"/>
</dbReference>
<dbReference type="SUPFAM" id="SSF52540">
    <property type="entry name" value="P-loop containing nucleoside triphosphate hydrolases"/>
    <property type="match status" value="1"/>
</dbReference>
<dbReference type="EC" id="3.6.4.12" evidence="4"/>
<dbReference type="PANTHER" id="PTHR43788">
    <property type="entry name" value="DNA2/NAM7 HELICASE FAMILY MEMBER"/>
    <property type="match status" value="1"/>
</dbReference>
<dbReference type="PANTHER" id="PTHR43788:SF8">
    <property type="entry name" value="DNA-BINDING PROTEIN SMUBP-2"/>
    <property type="match status" value="1"/>
</dbReference>
<comment type="catalytic activity">
    <reaction evidence="11">
        <text>ATP + H2O = ADP + phosphate + H(+)</text>
        <dbReference type="Rhea" id="RHEA:13065"/>
        <dbReference type="ChEBI" id="CHEBI:15377"/>
        <dbReference type="ChEBI" id="CHEBI:15378"/>
        <dbReference type="ChEBI" id="CHEBI:30616"/>
        <dbReference type="ChEBI" id="CHEBI:43474"/>
        <dbReference type="ChEBI" id="CHEBI:456216"/>
        <dbReference type="EC" id="3.6.4.12"/>
    </reaction>
    <physiologicalReaction direction="left-to-right" evidence="11">
        <dbReference type="Rhea" id="RHEA:13066"/>
    </physiologicalReaction>
</comment>
<accession>A0AAE9WEE2</accession>
<comment type="subcellular location">
    <subcellularLocation>
        <location evidence="2">Cytoplasm</location>
    </subcellularLocation>
    <subcellularLocation>
        <location evidence="1">Nucleus</location>
    </subcellularLocation>
</comment>
<evidence type="ECO:0000256" key="9">
    <source>
        <dbReference type="ARBA" id="ARBA00022840"/>
    </source>
</evidence>
<evidence type="ECO:0000256" key="3">
    <source>
        <dbReference type="ARBA" id="ARBA00007913"/>
    </source>
</evidence>
<reference evidence="15 16" key="1">
    <citation type="journal article" date="2023" name="G3 (Bethesda)">
        <title>A high-quality reference genome for the fission yeast Schizosaccharomyces osmophilus.</title>
        <authorList>
            <person name="Jia G.S."/>
            <person name="Zhang W.C."/>
            <person name="Liang Y."/>
            <person name="Liu X.H."/>
            <person name="Rhind N."/>
            <person name="Pidoux A."/>
            <person name="Brysch-Herzberg M."/>
            <person name="Du L.L."/>
        </authorList>
    </citation>
    <scope>NUCLEOTIDE SEQUENCE [LARGE SCALE GENOMIC DNA]</scope>
    <source>
        <strain evidence="15 16">CBS 15793</strain>
    </source>
</reference>
<dbReference type="GO" id="GO:0005737">
    <property type="term" value="C:cytoplasm"/>
    <property type="evidence" value="ECO:0007669"/>
    <property type="project" value="UniProtKB-SubCell"/>
</dbReference>
<keyword evidence="9" id="KW-0067">ATP-binding</keyword>
<evidence type="ECO:0000256" key="10">
    <source>
        <dbReference type="ARBA" id="ARBA00023242"/>
    </source>
</evidence>
<keyword evidence="16" id="KW-1185">Reference proteome</keyword>
<feature type="compositionally biased region" description="Basic and acidic residues" evidence="12">
    <location>
        <begin position="100"/>
        <end position="113"/>
    </location>
</feature>
<dbReference type="Gene3D" id="2.40.30.270">
    <property type="match status" value="1"/>
</dbReference>
<evidence type="ECO:0000256" key="8">
    <source>
        <dbReference type="ARBA" id="ARBA00022806"/>
    </source>
</evidence>
<dbReference type="Pfam" id="PF13087">
    <property type="entry name" value="AAA_12"/>
    <property type="match status" value="1"/>
</dbReference>
<dbReference type="Pfam" id="PF13086">
    <property type="entry name" value="AAA_11"/>
    <property type="match status" value="1"/>
</dbReference>
<evidence type="ECO:0000256" key="6">
    <source>
        <dbReference type="ARBA" id="ARBA00022741"/>
    </source>
</evidence>
<evidence type="ECO:0000259" key="14">
    <source>
        <dbReference type="SMART" id="SM00487"/>
    </source>
</evidence>
<dbReference type="RefSeq" id="XP_056038958.1">
    <property type="nucleotide sequence ID" value="XM_056183611.1"/>
</dbReference>
<dbReference type="InterPro" id="IPR014001">
    <property type="entry name" value="Helicase_ATP-bd"/>
</dbReference>
<feature type="domain" description="AAA+ ATPase" evidence="13">
    <location>
        <begin position="222"/>
        <end position="440"/>
    </location>
</feature>
<keyword evidence="8" id="KW-0347">Helicase</keyword>
<dbReference type="GO" id="GO:0005524">
    <property type="term" value="F:ATP binding"/>
    <property type="evidence" value="ECO:0007669"/>
    <property type="project" value="UniProtKB-KW"/>
</dbReference>
<dbReference type="KEGG" id="som:SOMG_04834"/>